<gene>
    <name evidence="2" type="ORF">EVAR_45822_1</name>
</gene>
<proteinExistence type="predicted"/>
<dbReference type="AlphaFoldDB" id="A0A4C1WLT1"/>
<feature type="compositionally biased region" description="Low complexity" evidence="1">
    <location>
        <begin position="155"/>
        <end position="169"/>
    </location>
</feature>
<feature type="compositionally biased region" description="Low complexity" evidence="1">
    <location>
        <begin position="129"/>
        <end position="138"/>
    </location>
</feature>
<feature type="compositionally biased region" description="Basic residues" evidence="1">
    <location>
        <begin position="117"/>
        <end position="128"/>
    </location>
</feature>
<feature type="region of interest" description="Disordered" evidence="1">
    <location>
        <begin position="110"/>
        <end position="169"/>
    </location>
</feature>
<sequence>MCACAVIRRYRARSEVIAPDSAAVAVSEPAGRRRLADERPESVALSRRVRGPRAERQTCPGLTARALCFRWICQTVARAMLSSVVATSDKSDDSINYRFRRISAVGGGRRTSDVTRYRSRPLRRRRVAPLRSSVSRTRPVSRRRSRVRDPHAKGPSPASRAPRPAARPPASVMIHQALRSRTLQIYRQFARVAIEGIFKMIPQKISRQRRVKFEWGLC</sequence>
<dbReference type="EMBL" id="BGZK01000593">
    <property type="protein sequence ID" value="GBP51973.1"/>
    <property type="molecule type" value="Genomic_DNA"/>
</dbReference>
<name>A0A4C1WLT1_EUMVA</name>
<comment type="caution">
    <text evidence="2">The sequence shown here is derived from an EMBL/GenBank/DDBJ whole genome shotgun (WGS) entry which is preliminary data.</text>
</comment>
<evidence type="ECO:0000313" key="3">
    <source>
        <dbReference type="Proteomes" id="UP000299102"/>
    </source>
</evidence>
<evidence type="ECO:0000313" key="2">
    <source>
        <dbReference type="EMBL" id="GBP51973.1"/>
    </source>
</evidence>
<evidence type="ECO:0000256" key="1">
    <source>
        <dbReference type="SAM" id="MobiDB-lite"/>
    </source>
</evidence>
<protein>
    <submittedName>
        <fullName evidence="2">Uncharacterized protein</fullName>
    </submittedName>
</protein>
<keyword evidence="3" id="KW-1185">Reference proteome</keyword>
<reference evidence="2 3" key="1">
    <citation type="journal article" date="2019" name="Commun. Biol.">
        <title>The bagworm genome reveals a unique fibroin gene that provides high tensile strength.</title>
        <authorList>
            <person name="Kono N."/>
            <person name="Nakamura H."/>
            <person name="Ohtoshi R."/>
            <person name="Tomita M."/>
            <person name="Numata K."/>
            <person name="Arakawa K."/>
        </authorList>
    </citation>
    <scope>NUCLEOTIDE SEQUENCE [LARGE SCALE GENOMIC DNA]</scope>
</reference>
<organism evidence="2 3">
    <name type="scientific">Eumeta variegata</name>
    <name type="common">Bagworm moth</name>
    <name type="synonym">Eumeta japonica</name>
    <dbReference type="NCBI Taxonomy" id="151549"/>
    <lineage>
        <taxon>Eukaryota</taxon>
        <taxon>Metazoa</taxon>
        <taxon>Ecdysozoa</taxon>
        <taxon>Arthropoda</taxon>
        <taxon>Hexapoda</taxon>
        <taxon>Insecta</taxon>
        <taxon>Pterygota</taxon>
        <taxon>Neoptera</taxon>
        <taxon>Endopterygota</taxon>
        <taxon>Lepidoptera</taxon>
        <taxon>Glossata</taxon>
        <taxon>Ditrysia</taxon>
        <taxon>Tineoidea</taxon>
        <taxon>Psychidae</taxon>
        <taxon>Oiketicinae</taxon>
        <taxon>Eumeta</taxon>
    </lineage>
</organism>
<dbReference type="Proteomes" id="UP000299102">
    <property type="component" value="Unassembled WGS sequence"/>
</dbReference>
<accession>A0A4C1WLT1</accession>